<feature type="transmembrane region" description="Helical" evidence="3">
    <location>
        <begin position="130"/>
        <end position="149"/>
    </location>
</feature>
<proteinExistence type="predicted"/>
<dbReference type="InterPro" id="IPR045087">
    <property type="entry name" value="Cu-oxidase_fam"/>
</dbReference>
<keyword evidence="3" id="KW-0472">Membrane</keyword>
<name>A0A329LS88_9BACL</name>
<dbReference type="OrthoDB" id="9757546at2"/>
<dbReference type="InterPro" id="IPR011707">
    <property type="entry name" value="Cu-oxidase-like_N"/>
</dbReference>
<dbReference type="PROSITE" id="PS00080">
    <property type="entry name" value="MULTICOPPER_OXIDASE2"/>
    <property type="match status" value="1"/>
</dbReference>
<dbReference type="Pfam" id="PF07732">
    <property type="entry name" value="Cu-oxidase_3"/>
    <property type="match status" value="1"/>
</dbReference>
<dbReference type="Pfam" id="PF07731">
    <property type="entry name" value="Cu-oxidase_2"/>
    <property type="match status" value="1"/>
</dbReference>
<evidence type="ECO:0000259" key="5">
    <source>
        <dbReference type="Pfam" id="PF07732"/>
    </source>
</evidence>
<feature type="transmembrane region" description="Helical" evidence="3">
    <location>
        <begin position="80"/>
        <end position="99"/>
    </location>
</feature>
<dbReference type="Gene3D" id="2.60.40.420">
    <property type="entry name" value="Cupredoxins - blue copper proteins"/>
    <property type="match status" value="3"/>
</dbReference>
<dbReference type="GO" id="GO:0005507">
    <property type="term" value="F:copper ion binding"/>
    <property type="evidence" value="ECO:0007669"/>
    <property type="project" value="InterPro"/>
</dbReference>
<dbReference type="InterPro" id="IPR002355">
    <property type="entry name" value="Cu_oxidase_Cu_BS"/>
</dbReference>
<dbReference type="RefSeq" id="WP_113036123.1">
    <property type="nucleotide sequence ID" value="NZ_QMFB01000041.1"/>
</dbReference>
<feature type="transmembrane region" description="Helical" evidence="3">
    <location>
        <begin position="155"/>
        <end position="176"/>
    </location>
</feature>
<keyword evidence="1" id="KW-0479">Metal-binding</keyword>
<dbReference type="CDD" id="cd04202">
    <property type="entry name" value="CuRO_D2_2dMcoN_like"/>
    <property type="match status" value="1"/>
</dbReference>
<evidence type="ECO:0000259" key="4">
    <source>
        <dbReference type="Pfam" id="PF07731"/>
    </source>
</evidence>
<evidence type="ECO:0000256" key="1">
    <source>
        <dbReference type="ARBA" id="ARBA00022723"/>
    </source>
</evidence>
<dbReference type="GO" id="GO:0016491">
    <property type="term" value="F:oxidoreductase activity"/>
    <property type="evidence" value="ECO:0007669"/>
    <property type="project" value="UniProtKB-KW"/>
</dbReference>
<feature type="domain" description="Plastocyanin-like" evidence="4">
    <location>
        <begin position="579"/>
        <end position="682"/>
    </location>
</feature>
<sequence length="701" mass="76537">MYQLLIGLELGSLLLLVLTAWIAGTKASHLAYSGTYEQLRRKTGKLMNWTAILTVLAAAAITPIAVMTRTFDPIYWNDRLYLHAPLCALPVIFIWMLSFPKLWKLRKATTGKSGALTEAGLNAEAARPGLILPFQATALGSLTAFYFCFAAPVPFRWLEAVIPLAVLLAATILLWMKHGRRRRTAIRTGQAPVLRHWSIRALQNVGVIGAIGVAVFLLITAAAQTSRLPDRIDMTAGEADYGGGTPLTHDHGGGHAAHAAVQTAAAPSVPVTSLSGPRMEEPDRRITLTAEKKIVTLSSGKQVEAWTYNGQAPGPELRLKKSELAEITLVNKDIDMGVTVHWHGLDVPNAEDGVAGATQDAVMPGETHTYRFRAEQVGTFWYHSHQESKEAVQKGLFGALVVEDDTPQAEAEKDITVITHLWEGTFAIGSTDTLQRTSIAPGTPVRLRLINTDDWVRQAYTLIGASFKVAAIDGTDLHEPGILEDTKLVLTTGGRYDITFVMPDKPVYLKVGEGKSFGLLMSPDGNGSIPASPKQAAEFDPLHYGTPAPVPFGADSKFDRSFTMILDNKLGFFDSRFESLYTINGAVFPNTPMFMVREGELIKTTIVNRGMVDHPMHLHGHHMLVLSRNGERASGSPWWSDTLDVMPGDTYEVAFLANNPGLWMDHCHNLVHAASGMTMHLMYEGVTTPFAVGRETNNHPE</sequence>
<protein>
    <submittedName>
        <fullName evidence="6">Multicopper oxidase family protein</fullName>
    </submittedName>
</protein>
<evidence type="ECO:0000313" key="7">
    <source>
        <dbReference type="Proteomes" id="UP000250369"/>
    </source>
</evidence>
<evidence type="ECO:0000256" key="2">
    <source>
        <dbReference type="ARBA" id="ARBA00023002"/>
    </source>
</evidence>
<feature type="transmembrane region" description="Helical" evidence="3">
    <location>
        <begin position="46"/>
        <end position="68"/>
    </location>
</feature>
<organism evidence="6 7">
    <name type="scientific">Paenibacillus contaminans</name>
    <dbReference type="NCBI Taxonomy" id="450362"/>
    <lineage>
        <taxon>Bacteria</taxon>
        <taxon>Bacillati</taxon>
        <taxon>Bacillota</taxon>
        <taxon>Bacilli</taxon>
        <taxon>Bacillales</taxon>
        <taxon>Paenibacillaceae</taxon>
        <taxon>Paenibacillus</taxon>
    </lineage>
</organism>
<dbReference type="SUPFAM" id="SSF49503">
    <property type="entry name" value="Cupredoxins"/>
    <property type="match status" value="2"/>
</dbReference>
<dbReference type="Proteomes" id="UP000250369">
    <property type="component" value="Unassembled WGS sequence"/>
</dbReference>
<feature type="domain" description="Plastocyanin-like" evidence="5">
    <location>
        <begin position="291"/>
        <end position="405"/>
    </location>
</feature>
<dbReference type="PANTHER" id="PTHR11709">
    <property type="entry name" value="MULTI-COPPER OXIDASE"/>
    <property type="match status" value="1"/>
</dbReference>
<keyword evidence="3" id="KW-0812">Transmembrane</keyword>
<dbReference type="AlphaFoldDB" id="A0A329LS88"/>
<dbReference type="InterPro" id="IPR011706">
    <property type="entry name" value="Cu-oxidase_C"/>
</dbReference>
<keyword evidence="7" id="KW-1185">Reference proteome</keyword>
<comment type="caution">
    <text evidence="6">The sequence shown here is derived from an EMBL/GenBank/DDBJ whole genome shotgun (WGS) entry which is preliminary data.</text>
</comment>
<evidence type="ECO:0000256" key="3">
    <source>
        <dbReference type="SAM" id="Phobius"/>
    </source>
</evidence>
<feature type="transmembrane region" description="Helical" evidence="3">
    <location>
        <begin position="197"/>
        <end position="219"/>
    </location>
</feature>
<accession>A0A329LS88</accession>
<evidence type="ECO:0000313" key="6">
    <source>
        <dbReference type="EMBL" id="RAV10805.1"/>
    </source>
</evidence>
<reference evidence="6 7" key="1">
    <citation type="journal article" date="2009" name="Int. J. Syst. Evol. Microbiol.">
        <title>Paenibacillus contaminans sp. nov., isolated from a contaminated laboratory plate.</title>
        <authorList>
            <person name="Chou J.H."/>
            <person name="Lee J.H."/>
            <person name="Lin M.C."/>
            <person name="Chang P.S."/>
            <person name="Arun A.B."/>
            <person name="Young C.C."/>
            <person name="Chen W.M."/>
        </authorList>
    </citation>
    <scope>NUCLEOTIDE SEQUENCE [LARGE SCALE GENOMIC DNA]</scope>
    <source>
        <strain evidence="6 7">CKOBP-6</strain>
    </source>
</reference>
<gene>
    <name evidence="6" type="ORF">DQG23_37290</name>
</gene>
<keyword evidence="2" id="KW-0560">Oxidoreductase</keyword>
<feature type="transmembrane region" description="Helical" evidence="3">
    <location>
        <begin position="6"/>
        <end position="25"/>
    </location>
</feature>
<keyword evidence="3" id="KW-1133">Transmembrane helix</keyword>
<dbReference type="EMBL" id="QMFB01000041">
    <property type="protein sequence ID" value="RAV10805.1"/>
    <property type="molecule type" value="Genomic_DNA"/>
</dbReference>
<dbReference type="InterPro" id="IPR008972">
    <property type="entry name" value="Cupredoxin"/>
</dbReference>